<dbReference type="NCBIfam" id="TIGR00199">
    <property type="entry name" value="PncC_domain"/>
    <property type="match status" value="1"/>
</dbReference>
<dbReference type="SUPFAM" id="SSF142433">
    <property type="entry name" value="CinA-like"/>
    <property type="match status" value="1"/>
</dbReference>
<evidence type="ECO:0000259" key="1">
    <source>
        <dbReference type="Pfam" id="PF02464"/>
    </source>
</evidence>
<dbReference type="Pfam" id="PF02464">
    <property type="entry name" value="CinA"/>
    <property type="match status" value="1"/>
</dbReference>
<dbReference type="RefSeq" id="WP_150419469.1">
    <property type="nucleotide sequence ID" value="NZ_VYRZ01000002.1"/>
</dbReference>
<evidence type="ECO:0000313" key="2">
    <source>
        <dbReference type="EMBL" id="KAA9087274.1"/>
    </source>
</evidence>
<dbReference type="Proteomes" id="UP000327039">
    <property type="component" value="Unassembled WGS sequence"/>
</dbReference>
<comment type="caution">
    <text evidence="2">The sequence shown here is derived from an EMBL/GenBank/DDBJ whole genome shotgun (WGS) entry which is preliminary data.</text>
</comment>
<proteinExistence type="predicted"/>
<dbReference type="InterPro" id="IPR036653">
    <property type="entry name" value="CinA-like_C"/>
</dbReference>
<gene>
    <name evidence="2" type="ORF">F6B42_10035</name>
</gene>
<name>A0A5J5IVF5_9MICO</name>
<accession>A0A5J5IVF5</accession>
<dbReference type="EMBL" id="VYRZ01000002">
    <property type="protein sequence ID" value="KAA9087274.1"/>
    <property type="molecule type" value="Genomic_DNA"/>
</dbReference>
<dbReference type="InterPro" id="IPR008136">
    <property type="entry name" value="CinA_C"/>
</dbReference>
<dbReference type="OrthoDB" id="1253990at2"/>
<dbReference type="Gene3D" id="3.90.950.20">
    <property type="entry name" value="CinA-like"/>
    <property type="match status" value="1"/>
</dbReference>
<protein>
    <submittedName>
        <fullName evidence="2">CinA family protein</fullName>
    </submittedName>
</protein>
<evidence type="ECO:0000313" key="3">
    <source>
        <dbReference type="Proteomes" id="UP000327039"/>
    </source>
</evidence>
<keyword evidence="3" id="KW-1185">Reference proteome</keyword>
<organism evidence="2 3">
    <name type="scientific">Microbacterium radiodurans</name>
    <dbReference type="NCBI Taxonomy" id="661398"/>
    <lineage>
        <taxon>Bacteria</taxon>
        <taxon>Bacillati</taxon>
        <taxon>Actinomycetota</taxon>
        <taxon>Actinomycetes</taxon>
        <taxon>Micrococcales</taxon>
        <taxon>Microbacteriaceae</taxon>
        <taxon>Microbacterium</taxon>
    </lineage>
</organism>
<sequence length="181" mass="18418">MSAREHVHELPDDVESTLVSSGRRTDAERLVDRLRELEWTIAIAESLTGGLVVADLVAVPGASAVVRGGIVAYATELKQRLLGVDGALLEAHGPVHPRVARQMAEGVRAALGPGSAAADVGVATTGIAGPDSPDGQPVGTVHIAVATALGVRVDSVVIDGDRAGIRAEATAHAIRLALAAL</sequence>
<feature type="domain" description="CinA C-terminal" evidence="1">
    <location>
        <begin position="27"/>
        <end position="178"/>
    </location>
</feature>
<reference evidence="3" key="1">
    <citation type="submission" date="2019-09" db="EMBL/GenBank/DDBJ databases">
        <title>Mumia zhuanghuii sp. nov. isolated from the intestinal contents of plateau pika (Ochotona curzoniae) in the Qinghai-Tibet plateau of China.</title>
        <authorList>
            <person name="Tian Z."/>
        </authorList>
    </citation>
    <scope>NUCLEOTIDE SEQUENCE [LARGE SCALE GENOMIC DNA]</scope>
    <source>
        <strain evidence="3">DSM 25564</strain>
    </source>
</reference>
<dbReference type="AlphaFoldDB" id="A0A5J5IVF5"/>